<evidence type="ECO:0000313" key="1">
    <source>
        <dbReference type="EMBL" id="KHE41602.1"/>
    </source>
</evidence>
<evidence type="ECO:0000313" key="2">
    <source>
        <dbReference type="Proteomes" id="UP000030889"/>
    </source>
</evidence>
<dbReference type="NCBIfam" id="TIGR01909">
    <property type="entry name" value="C_GCAxxG_C_C"/>
    <property type="match status" value="1"/>
</dbReference>
<dbReference type="Pfam" id="PF09719">
    <property type="entry name" value="C_GCAxxG_C_C"/>
    <property type="match status" value="1"/>
</dbReference>
<reference evidence="1 2" key="1">
    <citation type="submission" date="2014-09" db="EMBL/GenBank/DDBJ databases">
        <title>Alistipes sp. 627, sp. nov., a novel member of the family Rikenellaceae isolated from human faeces.</title>
        <authorList>
            <person name="Shkoporov A.N."/>
            <person name="Chaplin A.V."/>
            <person name="Motuzova O.V."/>
            <person name="Kafarskaia L.I."/>
            <person name="Khokhlova E.V."/>
            <person name="Efimov B.A."/>
        </authorList>
    </citation>
    <scope>NUCLEOTIDE SEQUENCE [LARGE SCALE GENOMIC DNA]</scope>
    <source>
        <strain evidence="1 2">627</strain>
    </source>
</reference>
<dbReference type="InterPro" id="IPR010181">
    <property type="entry name" value="CGCAxxGCC_motif"/>
</dbReference>
<accession>A0ABR4YI54</accession>
<name>A0ABR4YI54_9BACT</name>
<organism evidence="1 2">
    <name type="scientific">Alistipes inops</name>
    <dbReference type="NCBI Taxonomy" id="1501391"/>
    <lineage>
        <taxon>Bacteria</taxon>
        <taxon>Pseudomonadati</taxon>
        <taxon>Bacteroidota</taxon>
        <taxon>Bacteroidia</taxon>
        <taxon>Bacteroidales</taxon>
        <taxon>Rikenellaceae</taxon>
        <taxon>Alistipes</taxon>
    </lineage>
</organism>
<evidence type="ECO:0008006" key="3">
    <source>
        <dbReference type="Google" id="ProtNLM"/>
    </source>
</evidence>
<sequence>MTTQMKAALIFKAGELYELGCNSSQAVCGALAGHYGLDQETAFRMASSFGDGTSRLRGTCGAADALVIMAGFEKDTSIPGDTGTREENYRMVRELVAEFKRRHGSVFCATLCGPAGKDRKRCRKLVESAVEIYADYLGWQ</sequence>
<dbReference type="Proteomes" id="UP000030889">
    <property type="component" value="Unassembled WGS sequence"/>
</dbReference>
<protein>
    <recommendedName>
        <fullName evidence="3">C_GCAxxG_C_C family protein</fullName>
    </recommendedName>
</protein>
<proteinExistence type="predicted"/>
<keyword evidence="2" id="KW-1185">Reference proteome</keyword>
<dbReference type="EMBL" id="JRGF01000010">
    <property type="protein sequence ID" value="KHE41602.1"/>
    <property type="molecule type" value="Genomic_DNA"/>
</dbReference>
<comment type="caution">
    <text evidence="1">The sequence shown here is derived from an EMBL/GenBank/DDBJ whole genome shotgun (WGS) entry which is preliminary data.</text>
</comment>
<gene>
    <name evidence="1" type="ORF">LG35_08475</name>
</gene>